<keyword evidence="1" id="KW-0732">Signal</keyword>
<keyword evidence="3" id="KW-1185">Reference proteome</keyword>
<dbReference type="OrthoDB" id="347247at2759"/>
<dbReference type="Proteomes" id="UP000030744">
    <property type="component" value="Unassembled WGS sequence"/>
</dbReference>
<accession>U6KCS6</accession>
<dbReference type="EMBL" id="HG686002">
    <property type="protein sequence ID" value="CDJ34027.1"/>
    <property type="molecule type" value="Genomic_DNA"/>
</dbReference>
<evidence type="ECO:0000313" key="2">
    <source>
        <dbReference type="EMBL" id="CDJ34027.1"/>
    </source>
</evidence>
<name>U6KCS6_9EIME</name>
<gene>
    <name evidence="2" type="ORF">EMH_0058350</name>
</gene>
<reference evidence="2" key="2">
    <citation type="submission" date="2013-10" db="EMBL/GenBank/DDBJ databases">
        <authorList>
            <person name="Aslett M."/>
        </authorList>
    </citation>
    <scope>NUCLEOTIDE SEQUENCE [LARGE SCALE GENOMIC DNA]</scope>
    <source>
        <strain evidence="2">Houghton</strain>
    </source>
</reference>
<protein>
    <submittedName>
        <fullName evidence="2">SAG family member</fullName>
    </submittedName>
</protein>
<evidence type="ECO:0000313" key="3">
    <source>
        <dbReference type="Proteomes" id="UP000030744"/>
    </source>
</evidence>
<dbReference type="RefSeq" id="XP_013356590.1">
    <property type="nucleotide sequence ID" value="XM_013501136.1"/>
</dbReference>
<dbReference type="VEuPathDB" id="ToxoDB:EMH_0058350"/>
<dbReference type="Pfam" id="PF11054">
    <property type="entry name" value="Surface_antigen"/>
    <property type="match status" value="1"/>
</dbReference>
<reference evidence="2" key="1">
    <citation type="submission" date="2013-10" db="EMBL/GenBank/DDBJ databases">
        <title>Genomic analysis of the causative agents of coccidiosis in chickens.</title>
        <authorList>
            <person name="Reid A.J."/>
            <person name="Blake D."/>
            <person name="Billington K."/>
            <person name="Browne H."/>
            <person name="Dunn M."/>
            <person name="Hung S."/>
            <person name="Kawahara F."/>
            <person name="Miranda-Saavedra D."/>
            <person name="Mourier T."/>
            <person name="Nagra H."/>
            <person name="Otto T.D."/>
            <person name="Rawlings N."/>
            <person name="Sanchez A."/>
            <person name="Sanders M."/>
            <person name="Subramaniam C."/>
            <person name="Tay Y."/>
            <person name="Dear P."/>
            <person name="Doerig C."/>
            <person name="Gruber A."/>
            <person name="Parkinson J."/>
            <person name="Shirley M."/>
            <person name="Wan K.L."/>
            <person name="Berriman M."/>
            <person name="Tomley F."/>
            <person name="Pain A."/>
        </authorList>
    </citation>
    <scope>NUCLEOTIDE SEQUENCE [LARGE SCALE GENOMIC DNA]</scope>
    <source>
        <strain evidence="2">Houghton</strain>
    </source>
</reference>
<organism evidence="2 3">
    <name type="scientific">Eimeria mitis</name>
    <dbReference type="NCBI Taxonomy" id="44415"/>
    <lineage>
        <taxon>Eukaryota</taxon>
        <taxon>Sar</taxon>
        <taxon>Alveolata</taxon>
        <taxon>Apicomplexa</taxon>
        <taxon>Conoidasida</taxon>
        <taxon>Coccidia</taxon>
        <taxon>Eucoccidiorida</taxon>
        <taxon>Eimeriorina</taxon>
        <taxon>Eimeriidae</taxon>
        <taxon>Eimeria</taxon>
    </lineage>
</organism>
<dbReference type="InterPro" id="IPR021288">
    <property type="entry name" value="Surface_antigen"/>
</dbReference>
<proteinExistence type="predicted"/>
<sequence>MAPFYKTAATLCLVALCGLQSEAADGTKYKFTPEDVTEEAYLAANLVRNGNLPVHISEVSKDDTLVTSLKQNVEAKEASTDGTCETLIEGDIKEGFHHIFEYEVETKAAHDYRQLLQEALDKGLAVFTDKIYPKDEQAWEKIWEKKDGANLAYLLGSNSTTIGCVIGNCTEVPSDVDELSDQPETKKQKAVLFCLLSPATASNAAPFTEEYFKGLIERTTLLKDMTKDDLKPSVGNGTAEAAVPTILIAGLVAMLTAVSA</sequence>
<evidence type="ECO:0000256" key="1">
    <source>
        <dbReference type="SAM" id="SignalP"/>
    </source>
</evidence>
<dbReference type="AlphaFoldDB" id="U6KCS6"/>
<dbReference type="GeneID" id="25380461"/>
<feature type="chain" id="PRO_5004673243" evidence="1">
    <location>
        <begin position="24"/>
        <end position="260"/>
    </location>
</feature>
<feature type="signal peptide" evidence="1">
    <location>
        <begin position="1"/>
        <end position="23"/>
    </location>
</feature>